<name>A0A8T1BLB4_9STRA</name>
<gene>
    <name evidence="1" type="ORF">PC117_g20629</name>
</gene>
<dbReference type="EMBL" id="RCMK01000976">
    <property type="protein sequence ID" value="KAG2905954.1"/>
    <property type="molecule type" value="Genomic_DNA"/>
</dbReference>
<protein>
    <submittedName>
        <fullName evidence="1">Uncharacterized protein</fullName>
    </submittedName>
</protein>
<dbReference type="Proteomes" id="UP000736787">
    <property type="component" value="Unassembled WGS sequence"/>
</dbReference>
<dbReference type="AlphaFoldDB" id="A0A8T1BLB4"/>
<evidence type="ECO:0000313" key="1">
    <source>
        <dbReference type="EMBL" id="KAG2905954.1"/>
    </source>
</evidence>
<proteinExistence type="predicted"/>
<evidence type="ECO:0000313" key="2">
    <source>
        <dbReference type="Proteomes" id="UP000736787"/>
    </source>
</evidence>
<reference evidence="1" key="1">
    <citation type="submission" date="2018-10" db="EMBL/GenBank/DDBJ databases">
        <title>Effector identification in a new, highly contiguous assembly of the strawberry crown rot pathogen Phytophthora cactorum.</title>
        <authorList>
            <person name="Armitage A.D."/>
            <person name="Nellist C.F."/>
            <person name="Bates H."/>
            <person name="Vickerstaff R.J."/>
            <person name="Harrison R.J."/>
        </authorList>
    </citation>
    <scope>NUCLEOTIDE SEQUENCE</scope>
    <source>
        <strain evidence="1">4040</strain>
    </source>
</reference>
<sequence length="135" mass="14323">MIRTPQASSIGGSVGVDTVARWTSDGSVQGTSGLPVSSMGCVYGLQPTTTNRVRSRTGRRHRGLKCSKGTCCTQDTVKAGNSEHKGRSLEEELAVLVACLWYSYRVEEGDQVIVPLYSDAAASEGAVALGRPFDI</sequence>
<organism evidence="1 2">
    <name type="scientific">Phytophthora cactorum</name>
    <dbReference type="NCBI Taxonomy" id="29920"/>
    <lineage>
        <taxon>Eukaryota</taxon>
        <taxon>Sar</taxon>
        <taxon>Stramenopiles</taxon>
        <taxon>Oomycota</taxon>
        <taxon>Peronosporomycetes</taxon>
        <taxon>Peronosporales</taxon>
        <taxon>Peronosporaceae</taxon>
        <taxon>Phytophthora</taxon>
    </lineage>
</organism>
<comment type="caution">
    <text evidence="1">The sequence shown here is derived from an EMBL/GenBank/DDBJ whole genome shotgun (WGS) entry which is preliminary data.</text>
</comment>
<accession>A0A8T1BLB4</accession>